<accession>A0A1K0J3G7</accession>
<evidence type="ECO:0008006" key="3">
    <source>
        <dbReference type="Google" id="ProtNLM"/>
    </source>
</evidence>
<dbReference type="Pfam" id="PF10109">
    <property type="entry name" value="Phage_TAC_7"/>
    <property type="match status" value="1"/>
</dbReference>
<name>A0A1K0J3G7_CUPNE</name>
<dbReference type="RefSeq" id="WP_340520035.1">
    <property type="nucleotide sequence ID" value="NZ_FMSH01000023.1"/>
</dbReference>
<evidence type="ECO:0000313" key="2">
    <source>
        <dbReference type="EMBL" id="SCU73558.1"/>
    </source>
</evidence>
<gene>
    <name evidence="2" type="ORF">CNECB9_1190032</name>
</gene>
<reference evidence="2" key="1">
    <citation type="submission" date="2016-09" db="EMBL/GenBank/DDBJ databases">
        <authorList>
            <person name="Capua I."/>
            <person name="De Benedictis P."/>
            <person name="Joannis T."/>
            <person name="Lombin L.H."/>
            <person name="Cattoli G."/>
        </authorList>
    </citation>
    <scope>NUCLEOTIDE SEQUENCE</scope>
    <source>
        <strain evidence="2">B9</strain>
    </source>
</reference>
<proteinExistence type="predicted"/>
<dbReference type="EMBL" id="FMSH01000023">
    <property type="protein sequence ID" value="SCU73558.1"/>
    <property type="molecule type" value="Genomic_DNA"/>
</dbReference>
<protein>
    <recommendedName>
        <fullName evidence="3">Phage tail assembly protein</fullName>
    </recommendedName>
</protein>
<evidence type="ECO:0000256" key="1">
    <source>
        <dbReference type="SAM" id="MobiDB-lite"/>
    </source>
</evidence>
<sequence length="109" mass="11368">MAALVSIKVPLSEPLKLKGGGELTELVMGRPKARHLRTMEMTAKPSMGMILDLAAELAGLTPEEIDELEAADAMEVVSELGPFLVKDAGTKPSPSSPTPSTSPQNPSGT</sequence>
<organism evidence="2">
    <name type="scientific">Cupriavidus necator</name>
    <name type="common">Alcaligenes eutrophus</name>
    <name type="synonym">Ralstonia eutropha</name>
    <dbReference type="NCBI Taxonomy" id="106590"/>
    <lineage>
        <taxon>Bacteria</taxon>
        <taxon>Pseudomonadati</taxon>
        <taxon>Pseudomonadota</taxon>
        <taxon>Betaproteobacteria</taxon>
        <taxon>Burkholderiales</taxon>
        <taxon>Burkholderiaceae</taxon>
        <taxon>Cupriavidus</taxon>
    </lineage>
</organism>
<dbReference type="InterPro" id="IPR019289">
    <property type="entry name" value="Phage_tail_E/E"/>
</dbReference>
<dbReference type="AlphaFoldDB" id="A0A1K0J3G7"/>
<feature type="region of interest" description="Disordered" evidence="1">
    <location>
        <begin position="84"/>
        <end position="109"/>
    </location>
</feature>